<comment type="caution">
    <text evidence="1">The sequence shown here is derived from an EMBL/GenBank/DDBJ whole genome shotgun (WGS) entry which is preliminary data.</text>
</comment>
<dbReference type="EMBL" id="JAKILB010000008">
    <property type="protein sequence ID" value="MCL1139719.1"/>
    <property type="molecule type" value="Genomic_DNA"/>
</dbReference>
<accession>A0A9X1ZCH2</accession>
<proteinExistence type="predicted"/>
<sequence length="70" mass="7841">MSKFNSFFEKLGSDAKLLEEYKQDPQGVMQANGLNDDEIEAVMSGDDNKLKSLSGDKSVKSYMVVYVNKK</sequence>
<protein>
    <recommendedName>
        <fullName evidence="3">Extradiol ring-cleavage dioxygenase LigAB LigA subunit domain-containing protein</fullName>
    </recommendedName>
</protein>
<keyword evidence="2" id="KW-1185">Reference proteome</keyword>
<evidence type="ECO:0008006" key="3">
    <source>
        <dbReference type="Google" id="ProtNLM"/>
    </source>
</evidence>
<dbReference type="RefSeq" id="WP_248950809.1">
    <property type="nucleotide sequence ID" value="NZ_JAKILB010000008.1"/>
</dbReference>
<organism evidence="1 2">
    <name type="scientific">Shewanella pneumatophori</name>
    <dbReference type="NCBI Taxonomy" id="314092"/>
    <lineage>
        <taxon>Bacteria</taxon>
        <taxon>Pseudomonadati</taxon>
        <taxon>Pseudomonadota</taxon>
        <taxon>Gammaproteobacteria</taxon>
        <taxon>Alteromonadales</taxon>
        <taxon>Shewanellaceae</taxon>
        <taxon>Shewanella</taxon>
    </lineage>
</organism>
<dbReference type="AlphaFoldDB" id="A0A9X1ZCH2"/>
<dbReference type="Proteomes" id="UP001139293">
    <property type="component" value="Unassembled WGS sequence"/>
</dbReference>
<evidence type="ECO:0000313" key="1">
    <source>
        <dbReference type="EMBL" id="MCL1139719.1"/>
    </source>
</evidence>
<gene>
    <name evidence="1" type="ORF">L2740_14310</name>
</gene>
<evidence type="ECO:0000313" key="2">
    <source>
        <dbReference type="Proteomes" id="UP001139293"/>
    </source>
</evidence>
<reference evidence="1" key="1">
    <citation type="submission" date="2022-01" db="EMBL/GenBank/DDBJ databases">
        <title>Whole genome-based taxonomy of the Shewanellaceae.</title>
        <authorList>
            <person name="Martin-Rodriguez A.J."/>
        </authorList>
    </citation>
    <scope>NUCLEOTIDE SEQUENCE</scope>
    <source>
        <strain evidence="1">KCTC 23973</strain>
    </source>
</reference>
<name>A0A9X1ZCH2_9GAMM</name>